<dbReference type="SUPFAM" id="SSF53335">
    <property type="entry name" value="S-adenosyl-L-methionine-dependent methyltransferases"/>
    <property type="match status" value="1"/>
</dbReference>
<dbReference type="InterPro" id="IPR029063">
    <property type="entry name" value="SAM-dependent_MTases_sf"/>
</dbReference>
<dbReference type="EMBL" id="BPPX01000027">
    <property type="protein sequence ID" value="GJC87625.1"/>
    <property type="molecule type" value="Genomic_DNA"/>
</dbReference>
<dbReference type="Proteomes" id="UP001055172">
    <property type="component" value="Unassembled WGS sequence"/>
</dbReference>
<proteinExistence type="predicted"/>
<organism evidence="1 2">
    <name type="scientific">Colletotrichum liriopes</name>
    <dbReference type="NCBI Taxonomy" id="708192"/>
    <lineage>
        <taxon>Eukaryota</taxon>
        <taxon>Fungi</taxon>
        <taxon>Dikarya</taxon>
        <taxon>Ascomycota</taxon>
        <taxon>Pezizomycotina</taxon>
        <taxon>Sordariomycetes</taxon>
        <taxon>Hypocreomycetidae</taxon>
        <taxon>Glomerellales</taxon>
        <taxon>Glomerellaceae</taxon>
        <taxon>Colletotrichum</taxon>
        <taxon>Colletotrichum spaethianum species complex</taxon>
    </lineage>
</organism>
<dbReference type="Pfam" id="PF13489">
    <property type="entry name" value="Methyltransf_23"/>
    <property type="match status" value="1"/>
</dbReference>
<evidence type="ECO:0000313" key="1">
    <source>
        <dbReference type="EMBL" id="GJC87625.1"/>
    </source>
</evidence>
<protein>
    <recommendedName>
        <fullName evidence="3">TAM domain methyltransferase</fullName>
    </recommendedName>
</protein>
<keyword evidence="2" id="KW-1185">Reference proteome</keyword>
<dbReference type="Gene3D" id="3.40.50.150">
    <property type="entry name" value="Vaccinia Virus protein VP39"/>
    <property type="match status" value="1"/>
</dbReference>
<dbReference type="AlphaFoldDB" id="A0AA37LW61"/>
<reference evidence="1 2" key="1">
    <citation type="submission" date="2021-07" db="EMBL/GenBank/DDBJ databases">
        <title>Genome data of Colletotrichum spaethianum.</title>
        <authorList>
            <person name="Utami Y.D."/>
            <person name="Hiruma K."/>
        </authorList>
    </citation>
    <scope>NUCLEOTIDE SEQUENCE [LARGE SCALE GENOMIC DNA]</scope>
    <source>
        <strain evidence="1 2">MAFF 242679</strain>
    </source>
</reference>
<accession>A0AA37LW61</accession>
<name>A0AA37LW61_9PEZI</name>
<sequence>MCHALQVKTVGGRLFLAPLDEAKTHRILDVGTGTVQGAMEMGDLFPNAEFEIDDVESEWVNDHKYDFIFSRYMNGSLADWPTYMKRVYEYIFPQDSLKYIDD</sequence>
<gene>
    <name evidence="1" type="ORF">ColLi_10463</name>
</gene>
<evidence type="ECO:0008006" key="3">
    <source>
        <dbReference type="Google" id="ProtNLM"/>
    </source>
</evidence>
<comment type="caution">
    <text evidence="1">The sequence shown here is derived from an EMBL/GenBank/DDBJ whole genome shotgun (WGS) entry which is preliminary data.</text>
</comment>
<evidence type="ECO:0000313" key="2">
    <source>
        <dbReference type="Proteomes" id="UP001055172"/>
    </source>
</evidence>